<gene>
    <name evidence="1" type="ORF">SAMN02910293_01800</name>
</gene>
<keyword evidence="2" id="KW-1185">Reference proteome</keyword>
<evidence type="ECO:0000313" key="2">
    <source>
        <dbReference type="Proteomes" id="UP000182508"/>
    </source>
</evidence>
<sequence length="45" mass="5037">MLKRISCSLYLKEVFAMLALSGIGRAGYLSKPDIELVRSISKKHL</sequence>
<proteinExistence type="predicted"/>
<dbReference type="EMBL" id="FMXP01000027">
    <property type="protein sequence ID" value="SDB36664.1"/>
    <property type="molecule type" value="Genomic_DNA"/>
</dbReference>
<dbReference type="Proteomes" id="UP000182508">
    <property type="component" value="Unassembled WGS sequence"/>
</dbReference>
<accession>A0A1G6CV12</accession>
<dbReference type="AlphaFoldDB" id="A0A1G6CV12"/>
<protein>
    <submittedName>
        <fullName evidence="1">Uncharacterized protein</fullName>
    </submittedName>
</protein>
<name>A0A1G6CV12_9STRE</name>
<evidence type="ECO:0000313" key="1">
    <source>
        <dbReference type="EMBL" id="SDB36664.1"/>
    </source>
</evidence>
<organism evidence="1 2">
    <name type="scientific">Streptococcus henryi</name>
    <dbReference type="NCBI Taxonomy" id="439219"/>
    <lineage>
        <taxon>Bacteria</taxon>
        <taxon>Bacillati</taxon>
        <taxon>Bacillota</taxon>
        <taxon>Bacilli</taxon>
        <taxon>Lactobacillales</taxon>
        <taxon>Streptococcaceae</taxon>
        <taxon>Streptococcus</taxon>
    </lineage>
</organism>
<dbReference type="RefSeq" id="WP_176752540.1">
    <property type="nucleotide sequence ID" value="NZ_FMXP01000027.1"/>
</dbReference>
<reference evidence="1 2" key="1">
    <citation type="submission" date="2016-10" db="EMBL/GenBank/DDBJ databases">
        <authorList>
            <person name="de Groot N.N."/>
        </authorList>
    </citation>
    <scope>NUCLEOTIDE SEQUENCE [LARGE SCALE GENOMIC DNA]</scope>
    <source>
        <strain evidence="1 2">A-4</strain>
    </source>
</reference>